<feature type="signal peptide" evidence="1">
    <location>
        <begin position="1"/>
        <end position="22"/>
    </location>
</feature>
<dbReference type="Proteomes" id="UP000261212">
    <property type="component" value="Unassembled WGS sequence"/>
</dbReference>
<reference evidence="2 3" key="1">
    <citation type="submission" date="2018-08" db="EMBL/GenBank/DDBJ databases">
        <title>A genome reference for cultivated species of the human gut microbiota.</title>
        <authorList>
            <person name="Zou Y."/>
            <person name="Xue W."/>
            <person name="Luo G."/>
        </authorList>
    </citation>
    <scope>NUCLEOTIDE SEQUENCE [LARGE SCALE GENOMIC DNA]</scope>
    <source>
        <strain evidence="2 3">AM25-6</strain>
    </source>
</reference>
<evidence type="ECO:0000313" key="3">
    <source>
        <dbReference type="Proteomes" id="UP000261212"/>
    </source>
</evidence>
<sequence>MKKLFSILLALILTLVIFTACGKNNVNDRDSGKIKDFKVKHEYVDGNYYIFAEKFDNDSKAPYMKLTVKNKILTSIYFNYLSTNGTLYLSDNNNNETWFYIKTLNTAVLQNQDNVKNTNQDFEYVYKTYNELLSEGLKSIKNGKNNISYVDFATTYTAQNYKYDKNGYDATLKVTYENNKISKISYTKKDSSGNIITSNNSYLKKFKDTNNINYQKYIQNVIDLSIGEDKVRQSLNDLDIDKEYNILARKINAKAIDFDYTKYEIFNNINM</sequence>
<dbReference type="RefSeq" id="WP_117531368.1">
    <property type="nucleotide sequence ID" value="NZ_QUSM01000002.1"/>
</dbReference>
<dbReference type="PROSITE" id="PS51257">
    <property type="entry name" value="PROKAR_LIPOPROTEIN"/>
    <property type="match status" value="1"/>
</dbReference>
<evidence type="ECO:0000313" key="2">
    <source>
        <dbReference type="EMBL" id="RGD75204.1"/>
    </source>
</evidence>
<gene>
    <name evidence="2" type="ORF">DW687_02455</name>
</gene>
<name>A0A3E3E0X7_9FIRM</name>
<accession>A0A3E3E0X7</accession>
<keyword evidence="1" id="KW-0732">Signal</keyword>
<dbReference type="EMBL" id="QUSM01000002">
    <property type="protein sequence ID" value="RGD75204.1"/>
    <property type="molecule type" value="Genomic_DNA"/>
</dbReference>
<dbReference type="AlphaFoldDB" id="A0A3E3E0X7"/>
<protein>
    <recommendedName>
        <fullName evidence="4">Lipoprotein</fullName>
    </recommendedName>
</protein>
<proteinExistence type="predicted"/>
<comment type="caution">
    <text evidence="2">The sequence shown here is derived from an EMBL/GenBank/DDBJ whole genome shotgun (WGS) entry which is preliminary data.</text>
</comment>
<organism evidence="2 3">
    <name type="scientific">Anaerofustis stercorihominis</name>
    <dbReference type="NCBI Taxonomy" id="214853"/>
    <lineage>
        <taxon>Bacteria</taxon>
        <taxon>Bacillati</taxon>
        <taxon>Bacillota</taxon>
        <taxon>Clostridia</taxon>
        <taxon>Eubacteriales</taxon>
        <taxon>Eubacteriaceae</taxon>
        <taxon>Anaerofustis</taxon>
    </lineage>
</organism>
<evidence type="ECO:0008006" key="4">
    <source>
        <dbReference type="Google" id="ProtNLM"/>
    </source>
</evidence>
<dbReference type="Gene3D" id="3.90.1010.20">
    <property type="match status" value="2"/>
</dbReference>
<evidence type="ECO:0000256" key="1">
    <source>
        <dbReference type="SAM" id="SignalP"/>
    </source>
</evidence>
<feature type="chain" id="PRO_5017778089" description="Lipoprotein" evidence="1">
    <location>
        <begin position="23"/>
        <end position="271"/>
    </location>
</feature>